<comment type="caution">
    <text evidence="1">The sequence shown here is derived from an EMBL/GenBank/DDBJ whole genome shotgun (WGS) entry which is preliminary data.</text>
</comment>
<dbReference type="AlphaFoldDB" id="A0A6A5F3H4"/>
<proteinExistence type="predicted"/>
<reference evidence="1 2" key="1">
    <citation type="submission" date="2019-06" db="EMBL/GenBank/DDBJ databases">
        <title>A chromosome-scale genome assembly of the European perch, Perca fluviatilis.</title>
        <authorList>
            <person name="Roques C."/>
            <person name="Zahm M."/>
            <person name="Cabau C."/>
            <person name="Klopp C."/>
            <person name="Bouchez O."/>
            <person name="Donnadieu C."/>
            <person name="Kuhl H."/>
            <person name="Gislard M."/>
            <person name="Guendouz S."/>
            <person name="Journot L."/>
            <person name="Haffray P."/>
            <person name="Bestin A."/>
            <person name="Morvezen R."/>
            <person name="Feron R."/>
            <person name="Wen M."/>
            <person name="Jouanno E."/>
            <person name="Herpin A."/>
            <person name="Schartl M."/>
            <person name="Postlethwait J."/>
            <person name="Schaerlinger B."/>
            <person name="Chardard D."/>
            <person name="Lecocq T."/>
            <person name="Poncet C."/>
            <person name="Jaffrelo L."/>
            <person name="Lampietro C."/>
            <person name="Guiguen Y."/>
        </authorList>
    </citation>
    <scope>NUCLEOTIDE SEQUENCE [LARGE SCALE GENOMIC DNA]</scope>
    <source>
        <tissue evidence="1">Blood</tissue>
    </source>
</reference>
<accession>A0A6A5F3H4</accession>
<name>A0A6A5F3H4_PERFL</name>
<evidence type="ECO:0000313" key="2">
    <source>
        <dbReference type="Proteomes" id="UP000465112"/>
    </source>
</evidence>
<dbReference type="Proteomes" id="UP000465112">
    <property type="component" value="Chromosome 13"/>
</dbReference>
<organism evidence="1 2">
    <name type="scientific">Perca fluviatilis</name>
    <name type="common">European perch</name>
    <dbReference type="NCBI Taxonomy" id="8168"/>
    <lineage>
        <taxon>Eukaryota</taxon>
        <taxon>Metazoa</taxon>
        <taxon>Chordata</taxon>
        <taxon>Craniata</taxon>
        <taxon>Vertebrata</taxon>
        <taxon>Euteleostomi</taxon>
        <taxon>Actinopterygii</taxon>
        <taxon>Neopterygii</taxon>
        <taxon>Teleostei</taxon>
        <taxon>Neoteleostei</taxon>
        <taxon>Acanthomorphata</taxon>
        <taxon>Eupercaria</taxon>
        <taxon>Perciformes</taxon>
        <taxon>Percoidei</taxon>
        <taxon>Percidae</taxon>
        <taxon>Percinae</taxon>
        <taxon>Perca</taxon>
    </lineage>
</organism>
<sequence length="130" mass="14064">MINASLVEGKNKQTCFHSFHLTNISAACISELSLSPVIGGVTSKQGRMGLCLANGNKRSGVKGRECFSWKLPSQCSPIHKYDWEFEEFAKGGNFVLVKLCSSHPGPRICLGVGVQCVTESPGDGRYLNSQ</sequence>
<gene>
    <name evidence="1" type="ORF">PFLUV_G00158310</name>
</gene>
<evidence type="ECO:0000313" key="1">
    <source>
        <dbReference type="EMBL" id="KAF1381852.1"/>
    </source>
</evidence>
<protein>
    <submittedName>
        <fullName evidence="1">Uncharacterized protein</fullName>
    </submittedName>
</protein>
<dbReference type="EMBL" id="VHII01000013">
    <property type="protein sequence ID" value="KAF1381852.1"/>
    <property type="molecule type" value="Genomic_DNA"/>
</dbReference>
<keyword evidence="2" id="KW-1185">Reference proteome</keyword>